<dbReference type="RefSeq" id="WP_004628968.1">
    <property type="nucleotide sequence ID" value="NZ_AORV01000059.1"/>
</dbReference>
<keyword evidence="4" id="KW-1185">Reference proteome</keyword>
<protein>
    <recommendedName>
        <fullName evidence="2">UPF0178 protein CTER_4099</fullName>
    </recommendedName>
</protein>
<gene>
    <name evidence="3" type="ORF">CTER_4099</name>
</gene>
<dbReference type="HAMAP" id="MF_00489">
    <property type="entry name" value="UPF0178"/>
    <property type="match status" value="1"/>
</dbReference>
<organism evidence="3 4">
    <name type="scientific">Ruminiclostridium cellobioparum subsp. termitidis CT1112</name>
    <dbReference type="NCBI Taxonomy" id="1195236"/>
    <lineage>
        <taxon>Bacteria</taxon>
        <taxon>Bacillati</taxon>
        <taxon>Bacillota</taxon>
        <taxon>Clostridia</taxon>
        <taxon>Eubacteriales</taxon>
        <taxon>Oscillospiraceae</taxon>
        <taxon>Ruminiclostridium</taxon>
    </lineage>
</organism>
<evidence type="ECO:0000256" key="1">
    <source>
        <dbReference type="ARBA" id="ARBA00008522"/>
    </source>
</evidence>
<dbReference type="NCBIfam" id="NF001095">
    <property type="entry name" value="PRK00124.1"/>
    <property type="match status" value="1"/>
</dbReference>
<comment type="similarity">
    <text evidence="1 2">Belongs to the UPF0178 family.</text>
</comment>
<sequence length="151" mass="16789">MQILVDADACPVKDIIVRTAKKYKVPVTMIIDTSHELSDGYSTVITVDKARDSVDIKLINLLKREDIVVTQDYGVAAMGLGKGARVLNQNGLIYTDDNIDRLLFERHLGQKVRRAGGRTRPIKKRTGENDEVFEKALVSLLERQKLEGGPG</sequence>
<dbReference type="eggNOG" id="COG1671">
    <property type="taxonomic scope" value="Bacteria"/>
</dbReference>
<dbReference type="PANTHER" id="PTHR35146:SF1">
    <property type="entry name" value="UPF0178 PROTEIN YAII"/>
    <property type="match status" value="1"/>
</dbReference>
<evidence type="ECO:0000313" key="3">
    <source>
        <dbReference type="EMBL" id="EMS70156.1"/>
    </source>
</evidence>
<dbReference type="InterPro" id="IPR003791">
    <property type="entry name" value="UPF0178"/>
</dbReference>
<dbReference type="PANTHER" id="PTHR35146">
    <property type="entry name" value="UPF0178 PROTEIN YAII"/>
    <property type="match status" value="1"/>
</dbReference>
<dbReference type="AlphaFoldDB" id="S0FIW7"/>
<dbReference type="Proteomes" id="UP000014155">
    <property type="component" value="Unassembled WGS sequence"/>
</dbReference>
<proteinExistence type="inferred from homology"/>
<evidence type="ECO:0000256" key="2">
    <source>
        <dbReference type="HAMAP-Rule" id="MF_00489"/>
    </source>
</evidence>
<dbReference type="EMBL" id="AORV01000059">
    <property type="protein sequence ID" value="EMS70156.1"/>
    <property type="molecule type" value="Genomic_DNA"/>
</dbReference>
<dbReference type="STRING" id="1195236.CTER_4099"/>
<reference evidence="3 4" key="1">
    <citation type="journal article" date="2013" name="Genome Announc.">
        <title>Draft Genome Sequence of the Cellulolytic, Mesophilic, Anaerobic Bacterium Clostridium termitidis Strain CT1112 (DSM 5398).</title>
        <authorList>
            <person name="Lal S."/>
            <person name="Ramachandran U."/>
            <person name="Zhang X."/>
            <person name="Munir R."/>
            <person name="Sparling R."/>
            <person name="Levin D.B."/>
        </authorList>
    </citation>
    <scope>NUCLEOTIDE SEQUENCE [LARGE SCALE GENOMIC DNA]</scope>
    <source>
        <strain evidence="3 4">CT1112</strain>
    </source>
</reference>
<name>S0FIW7_RUMCE</name>
<evidence type="ECO:0000313" key="4">
    <source>
        <dbReference type="Proteomes" id="UP000014155"/>
    </source>
</evidence>
<dbReference type="Pfam" id="PF02639">
    <property type="entry name" value="DUF188"/>
    <property type="match status" value="1"/>
</dbReference>
<accession>S0FIW7</accession>
<dbReference type="PATRIC" id="fig|1195236.3.peg.4315"/>
<comment type="caution">
    <text evidence="3">The sequence shown here is derived from an EMBL/GenBank/DDBJ whole genome shotgun (WGS) entry which is preliminary data.</text>
</comment>